<dbReference type="Pfam" id="PF06429">
    <property type="entry name" value="Flg_bbr_C"/>
    <property type="match status" value="1"/>
</dbReference>
<dbReference type="GO" id="GO:0005829">
    <property type="term" value="C:cytosol"/>
    <property type="evidence" value="ECO:0007669"/>
    <property type="project" value="TreeGrafter"/>
</dbReference>
<feature type="domain" description="Flagellar hook protein FlgE/F/G-like D1" evidence="9">
    <location>
        <begin position="71"/>
        <end position="126"/>
    </location>
</feature>
<feature type="domain" description="Flagellar basal body rod protein N-terminal" evidence="6">
    <location>
        <begin position="4"/>
        <end position="33"/>
    </location>
</feature>
<dbReference type="STRING" id="1770053.SAMN05216551_102131"/>
<gene>
    <name evidence="10" type="ORF">SAMN05216551_102131</name>
</gene>
<dbReference type="GO" id="GO:0009424">
    <property type="term" value="C:bacterial-type flagellum hook"/>
    <property type="evidence" value="ECO:0007669"/>
    <property type="project" value="TreeGrafter"/>
</dbReference>
<sequence>MSANIAVSGIQAINDQLNVISGNIANANTVGYKTRRANFAAMISGTRIGSYSQSMDTLGAQNVTGGLLDAMINGKGFFVVRDNLGQLLYTRNGGFSRGPDDRIVDSFGRPVQGLQSGALGDLKVPTGSLPPEATANIEFSANLKHDWPVPATKPFDPDKEDSYNQVATSTIYDSLGGQHVVTQYFIKQEDGTVQVHYRLDKNAPIATPTTLTFEGGKLAEPTDPVQLKLGAPAGAQPLSIKLSYAGMTSYASDYNATRNQPDGYPPGDFARVKLAENGDIIAVYNNKQERAVGTLALAHFANAAGLDPQNDSAYAATRNSGNALYTTAGGVAGDLITGSLEGSNAELTLQMVDLMTAQRNYQANAKVLSADAQMSQALMQAL</sequence>
<evidence type="ECO:0000259" key="8">
    <source>
        <dbReference type="Pfam" id="PF07559"/>
    </source>
</evidence>
<dbReference type="NCBIfam" id="TIGR03506">
    <property type="entry name" value="FlgEFG_subfam"/>
    <property type="match status" value="1"/>
</dbReference>
<dbReference type="AlphaFoldDB" id="A0A1H2PLJ6"/>
<evidence type="ECO:0000256" key="5">
    <source>
        <dbReference type="RuleBase" id="RU362116"/>
    </source>
</evidence>
<evidence type="ECO:0000256" key="1">
    <source>
        <dbReference type="ARBA" id="ARBA00004117"/>
    </source>
</evidence>
<dbReference type="InterPro" id="IPR037925">
    <property type="entry name" value="FlgE/F/G-like"/>
</dbReference>
<dbReference type="Gene3D" id="2.60.98.20">
    <property type="entry name" value="Flagellar hook protein FlgE"/>
    <property type="match status" value="1"/>
</dbReference>
<organism evidence="10 11">
    <name type="scientific">Chitinasiproducens palmae</name>
    <dbReference type="NCBI Taxonomy" id="1770053"/>
    <lineage>
        <taxon>Bacteria</taxon>
        <taxon>Pseudomonadati</taxon>
        <taxon>Pseudomonadota</taxon>
        <taxon>Betaproteobacteria</taxon>
        <taxon>Burkholderiales</taxon>
        <taxon>Burkholderiaceae</taxon>
        <taxon>Chitinasiproducens</taxon>
    </lineage>
</organism>
<evidence type="ECO:0000256" key="3">
    <source>
        <dbReference type="ARBA" id="ARBA00019015"/>
    </source>
</evidence>
<dbReference type="EMBL" id="FNLO01000002">
    <property type="protein sequence ID" value="SDV46951.1"/>
    <property type="molecule type" value="Genomic_DNA"/>
</dbReference>
<dbReference type="GO" id="GO:0071978">
    <property type="term" value="P:bacterial-type flagellum-dependent swarming motility"/>
    <property type="evidence" value="ECO:0007669"/>
    <property type="project" value="TreeGrafter"/>
</dbReference>
<keyword evidence="4 5" id="KW-0975">Bacterial flagellum</keyword>
<dbReference type="OrthoDB" id="8578401at2"/>
<accession>A0A1H2PLJ6</accession>
<dbReference type="InterPro" id="IPR001444">
    <property type="entry name" value="Flag_bb_rod_N"/>
</dbReference>
<dbReference type="InterPro" id="IPR010930">
    <property type="entry name" value="Flg_bb/hook_C_dom"/>
</dbReference>
<dbReference type="Proteomes" id="UP000243719">
    <property type="component" value="Unassembled WGS sequence"/>
</dbReference>
<proteinExistence type="inferred from homology"/>
<dbReference type="InterPro" id="IPR011491">
    <property type="entry name" value="FlgE_D2"/>
</dbReference>
<name>A0A1H2PLJ6_9BURK</name>
<dbReference type="InterPro" id="IPR020013">
    <property type="entry name" value="Flagellar_FlgE/F/G"/>
</dbReference>
<evidence type="ECO:0000256" key="2">
    <source>
        <dbReference type="ARBA" id="ARBA00009677"/>
    </source>
</evidence>
<protein>
    <recommendedName>
        <fullName evidence="3 5">Flagellar hook protein FlgE</fullName>
    </recommendedName>
</protein>
<dbReference type="Pfam" id="PF00460">
    <property type="entry name" value="Flg_bb_rod"/>
    <property type="match status" value="1"/>
</dbReference>
<keyword evidence="10" id="KW-0969">Cilium</keyword>
<dbReference type="Pfam" id="PF07559">
    <property type="entry name" value="FlgE_D2"/>
    <property type="match status" value="1"/>
</dbReference>
<dbReference type="InterPro" id="IPR037058">
    <property type="entry name" value="Falgellar_hook_FlgE_sf"/>
</dbReference>
<dbReference type="SUPFAM" id="SSF117143">
    <property type="entry name" value="Flagellar hook protein flgE"/>
    <property type="match status" value="1"/>
</dbReference>
<evidence type="ECO:0000259" key="7">
    <source>
        <dbReference type="Pfam" id="PF06429"/>
    </source>
</evidence>
<dbReference type="InterPro" id="IPR053967">
    <property type="entry name" value="LlgE_F_G-like_D1"/>
</dbReference>
<keyword evidence="10" id="KW-0282">Flagellum</keyword>
<reference evidence="11" key="1">
    <citation type="submission" date="2016-09" db="EMBL/GenBank/DDBJ databases">
        <authorList>
            <person name="Varghese N."/>
            <person name="Submissions S."/>
        </authorList>
    </citation>
    <scope>NUCLEOTIDE SEQUENCE [LARGE SCALE GENOMIC DNA]</scope>
    <source>
        <strain evidence="11">JS23</strain>
    </source>
</reference>
<feature type="domain" description="Flagellar basal-body/hook protein C-terminal" evidence="7">
    <location>
        <begin position="337"/>
        <end position="380"/>
    </location>
</feature>
<comment type="subcellular location">
    <subcellularLocation>
        <location evidence="1 5">Bacterial flagellum basal body</location>
    </subcellularLocation>
</comment>
<evidence type="ECO:0000313" key="11">
    <source>
        <dbReference type="Proteomes" id="UP000243719"/>
    </source>
</evidence>
<comment type="similarity">
    <text evidence="2 5">Belongs to the flagella basal body rod proteins family.</text>
</comment>
<evidence type="ECO:0000259" key="6">
    <source>
        <dbReference type="Pfam" id="PF00460"/>
    </source>
</evidence>
<dbReference type="RefSeq" id="WP_091904904.1">
    <property type="nucleotide sequence ID" value="NZ_FNLO01000002.1"/>
</dbReference>
<evidence type="ECO:0000259" key="9">
    <source>
        <dbReference type="Pfam" id="PF22692"/>
    </source>
</evidence>
<dbReference type="Pfam" id="PF22692">
    <property type="entry name" value="LlgE_F_G_D1"/>
    <property type="match status" value="1"/>
</dbReference>
<feature type="domain" description="Flagellar hook protein FlgE D2" evidence="8">
    <location>
        <begin position="149"/>
        <end position="264"/>
    </location>
</feature>
<keyword evidence="11" id="KW-1185">Reference proteome</keyword>
<evidence type="ECO:0000256" key="4">
    <source>
        <dbReference type="ARBA" id="ARBA00023143"/>
    </source>
</evidence>
<comment type="function">
    <text evidence="5">A flexible structure which links the flagellar filament to the drive apparatus in the basal body.</text>
</comment>
<dbReference type="PANTHER" id="PTHR30435:SF1">
    <property type="entry name" value="FLAGELLAR HOOK PROTEIN FLGE"/>
    <property type="match status" value="1"/>
</dbReference>
<dbReference type="PANTHER" id="PTHR30435">
    <property type="entry name" value="FLAGELLAR PROTEIN"/>
    <property type="match status" value="1"/>
</dbReference>
<dbReference type="GO" id="GO:0009425">
    <property type="term" value="C:bacterial-type flagellum basal body"/>
    <property type="evidence" value="ECO:0007669"/>
    <property type="project" value="UniProtKB-SubCell"/>
</dbReference>
<keyword evidence="10" id="KW-0966">Cell projection</keyword>
<evidence type="ECO:0000313" key="10">
    <source>
        <dbReference type="EMBL" id="SDV46951.1"/>
    </source>
</evidence>